<protein>
    <submittedName>
        <fullName evidence="5">GntR family transcriptional regulator</fullName>
    </submittedName>
</protein>
<dbReference type="InterPro" id="IPR036390">
    <property type="entry name" value="WH_DNA-bd_sf"/>
</dbReference>
<dbReference type="PANTHER" id="PTHR43537:SF5">
    <property type="entry name" value="UXU OPERON TRANSCRIPTIONAL REGULATOR"/>
    <property type="match status" value="1"/>
</dbReference>
<dbReference type="Proteomes" id="UP001258945">
    <property type="component" value="Unassembled WGS sequence"/>
</dbReference>
<evidence type="ECO:0000256" key="2">
    <source>
        <dbReference type="ARBA" id="ARBA00023125"/>
    </source>
</evidence>
<evidence type="ECO:0000256" key="3">
    <source>
        <dbReference type="ARBA" id="ARBA00023163"/>
    </source>
</evidence>
<accession>A0ABU3MP06</accession>
<dbReference type="SMART" id="SM00345">
    <property type="entry name" value="HTH_GNTR"/>
    <property type="match status" value="1"/>
</dbReference>
<dbReference type="PROSITE" id="PS50949">
    <property type="entry name" value="HTH_GNTR"/>
    <property type="match status" value="1"/>
</dbReference>
<keyword evidence="1" id="KW-0805">Transcription regulation</keyword>
<dbReference type="Pfam" id="PF00392">
    <property type="entry name" value="GntR"/>
    <property type="match status" value="1"/>
</dbReference>
<proteinExistence type="predicted"/>
<evidence type="ECO:0000313" key="5">
    <source>
        <dbReference type="EMBL" id="MDT8333865.1"/>
    </source>
</evidence>
<dbReference type="EMBL" id="JAVVDO010000082">
    <property type="protein sequence ID" value="MDT8333865.1"/>
    <property type="molecule type" value="Genomic_DNA"/>
</dbReference>
<name>A0ABU3MP06_9PROT</name>
<dbReference type="Gene3D" id="1.10.10.10">
    <property type="entry name" value="Winged helix-like DNA-binding domain superfamily/Winged helix DNA-binding domain"/>
    <property type="match status" value="1"/>
</dbReference>
<dbReference type="InterPro" id="IPR011711">
    <property type="entry name" value="GntR_C"/>
</dbReference>
<dbReference type="PRINTS" id="PR00035">
    <property type="entry name" value="HTHGNTR"/>
</dbReference>
<dbReference type="RefSeq" id="WP_075801157.1">
    <property type="nucleotide sequence ID" value="NZ_CP015587.1"/>
</dbReference>
<dbReference type="SMART" id="SM00895">
    <property type="entry name" value="FCD"/>
    <property type="match status" value="1"/>
</dbReference>
<dbReference type="PANTHER" id="PTHR43537">
    <property type="entry name" value="TRANSCRIPTIONAL REGULATOR, GNTR FAMILY"/>
    <property type="match status" value="1"/>
</dbReference>
<dbReference type="Gene3D" id="1.20.120.530">
    <property type="entry name" value="GntR ligand-binding domain-like"/>
    <property type="match status" value="1"/>
</dbReference>
<keyword evidence="3" id="KW-0804">Transcription</keyword>
<dbReference type="InterPro" id="IPR008920">
    <property type="entry name" value="TF_FadR/GntR_C"/>
</dbReference>
<sequence>MASVASAARAGLGKEGSQKTFAPIRTTRISEEIGVRIRRQIATGELQPGDRLPTERELAEAFMVSRMAVREGMRNLEAAGLIVLRKGRNGGAFVSNGSAKLVTQSMQDMLDLGRATLPMLLEARLYVMDAVVRLACQRARPLDLTALEANLSETEALTRSGRFEDRTFLAIGFNRILAEATGNHILTALVEALSEVVRHFVALAGMRTHDPVLRMRRALIDQIAAKDVEGAATTMADYLKGLHVHLEENQHVQALRSRALKGV</sequence>
<dbReference type="SUPFAM" id="SSF46785">
    <property type="entry name" value="Winged helix' DNA-binding domain"/>
    <property type="match status" value="1"/>
</dbReference>
<dbReference type="InterPro" id="IPR000524">
    <property type="entry name" value="Tscrpt_reg_HTH_GntR"/>
</dbReference>
<reference evidence="5 6" key="1">
    <citation type="journal article" date="2019" name="Microb. Pathog.">
        <title>Comparison of VITEK 2, MALDI-TOF MS, 16S rRNA gene sequencing, and whole-genome sequencing for identification of Roseomonas mucosa.</title>
        <authorList>
            <person name="Rudolph W.W."/>
            <person name="Gunzer F."/>
            <person name="Trauth M."/>
            <person name="Bunk B."/>
            <person name="Bigge R."/>
            <person name="Schrottner P."/>
        </authorList>
    </citation>
    <scope>NUCLEOTIDE SEQUENCE [LARGE SCALE GENOMIC DNA]</scope>
    <source>
        <strain evidence="5 6">DSM 103800</strain>
    </source>
</reference>
<dbReference type="Pfam" id="PF07729">
    <property type="entry name" value="FCD"/>
    <property type="match status" value="1"/>
</dbReference>
<organism evidence="5 6">
    <name type="scientific">Roseomonas gilardii</name>
    <dbReference type="NCBI Taxonomy" id="257708"/>
    <lineage>
        <taxon>Bacteria</taxon>
        <taxon>Pseudomonadati</taxon>
        <taxon>Pseudomonadota</taxon>
        <taxon>Alphaproteobacteria</taxon>
        <taxon>Acetobacterales</taxon>
        <taxon>Roseomonadaceae</taxon>
        <taxon>Roseomonas</taxon>
    </lineage>
</organism>
<evidence type="ECO:0000256" key="1">
    <source>
        <dbReference type="ARBA" id="ARBA00023015"/>
    </source>
</evidence>
<feature type="domain" description="HTH gntR-type" evidence="4">
    <location>
        <begin position="27"/>
        <end position="97"/>
    </location>
</feature>
<keyword evidence="2" id="KW-0238">DNA-binding</keyword>
<dbReference type="CDD" id="cd07377">
    <property type="entry name" value="WHTH_GntR"/>
    <property type="match status" value="1"/>
</dbReference>
<dbReference type="SUPFAM" id="SSF48008">
    <property type="entry name" value="GntR ligand-binding domain-like"/>
    <property type="match status" value="1"/>
</dbReference>
<evidence type="ECO:0000259" key="4">
    <source>
        <dbReference type="PROSITE" id="PS50949"/>
    </source>
</evidence>
<dbReference type="InterPro" id="IPR036388">
    <property type="entry name" value="WH-like_DNA-bd_sf"/>
</dbReference>
<comment type="caution">
    <text evidence="5">The sequence shown here is derived from an EMBL/GenBank/DDBJ whole genome shotgun (WGS) entry which is preliminary data.</text>
</comment>
<evidence type="ECO:0000313" key="6">
    <source>
        <dbReference type="Proteomes" id="UP001258945"/>
    </source>
</evidence>
<gene>
    <name evidence="5" type="ORF">RQ831_22685</name>
</gene>
<keyword evidence="6" id="KW-1185">Reference proteome</keyword>